<feature type="transmembrane region" description="Helical" evidence="6">
    <location>
        <begin position="278"/>
        <end position="300"/>
    </location>
</feature>
<feature type="transmembrane region" description="Helical" evidence="6">
    <location>
        <begin position="166"/>
        <end position="185"/>
    </location>
</feature>
<keyword evidence="5 6" id="KW-0472">Membrane</keyword>
<dbReference type="PANTHER" id="PTHR23513">
    <property type="entry name" value="INTEGRAL MEMBRANE EFFLUX PROTEIN-RELATED"/>
    <property type="match status" value="1"/>
</dbReference>
<keyword evidence="3 6" id="KW-0812">Transmembrane</keyword>
<evidence type="ECO:0000256" key="4">
    <source>
        <dbReference type="ARBA" id="ARBA00022989"/>
    </source>
</evidence>
<evidence type="ECO:0000256" key="1">
    <source>
        <dbReference type="ARBA" id="ARBA00004651"/>
    </source>
</evidence>
<dbReference type="KEGG" id="nfr:ERS450000_01915"/>
<dbReference type="Gene3D" id="1.20.1250.20">
    <property type="entry name" value="MFS general substrate transporter like domains"/>
    <property type="match status" value="1"/>
</dbReference>
<sequence>MSMRITRGSTEDTARLDFRDPTARTFAHLLVNVLLVTFINFTVWFAITFFVYLRTRSVFATGVIAGIFLVATAATGVWFGSLVDHHRKKTVMQVSALVSLTIYTLALACYLVTPADEWRDPGSAWLWLFIVLLMTGVISGNVRGIALPTIVTALFDERVRDRANGLVGTATGVSHLVTSVASALLVGWNGMLGVLVLAVAVLAGSVLHLHRLRLPETLAHAAAAGEPRRVDVRGTVRVIRGIPGMVPLIAFTSLNNLLMGGLMALLDPYALSMMSVQAWGVIWGALSGVMIVGGLLVARLGTSSNPVRLILLANMGLWVVTLAFPLRDSALLLVAGMAVFMLVMPFVEAAEQTVLQKVVPYERQGRVFGFAQSVEQAAAPLTAFLISPLTQFVVIPLMTDGAGARTIGGWFGTGEARGMALVFVLLGLLGLLFTGYALGSEHYRRLSRSYRGEAAACACVELPGERGDDHLECPQHTPVAA</sequence>
<feature type="transmembrane region" description="Helical" evidence="6">
    <location>
        <begin position="191"/>
        <end position="209"/>
    </location>
</feature>
<dbReference type="Pfam" id="PF07690">
    <property type="entry name" value="MFS_1"/>
    <property type="match status" value="1"/>
</dbReference>
<evidence type="ECO:0000256" key="3">
    <source>
        <dbReference type="ARBA" id="ARBA00022692"/>
    </source>
</evidence>
<dbReference type="GO" id="GO:0005886">
    <property type="term" value="C:plasma membrane"/>
    <property type="evidence" value="ECO:0007669"/>
    <property type="project" value="UniProtKB-SubCell"/>
</dbReference>
<dbReference type="PANTHER" id="PTHR23513:SF11">
    <property type="entry name" value="STAPHYLOFERRIN A TRANSPORTER"/>
    <property type="match status" value="1"/>
</dbReference>
<evidence type="ECO:0000256" key="5">
    <source>
        <dbReference type="ARBA" id="ARBA00023136"/>
    </source>
</evidence>
<feature type="transmembrane region" description="Helical" evidence="6">
    <location>
        <begin position="29"/>
        <end position="52"/>
    </location>
</feature>
<dbReference type="Proteomes" id="UP000057820">
    <property type="component" value="Chromosome 1"/>
</dbReference>
<name>A0A0H5NKY0_NOCFR</name>
<proteinExistence type="predicted"/>
<comment type="subcellular location">
    <subcellularLocation>
        <location evidence="1">Cell membrane</location>
        <topology evidence="1">Multi-pass membrane protein</topology>
    </subcellularLocation>
</comment>
<evidence type="ECO:0000313" key="8">
    <source>
        <dbReference type="Proteomes" id="UP000057820"/>
    </source>
</evidence>
<feature type="transmembrane region" description="Helical" evidence="6">
    <location>
        <begin position="125"/>
        <end position="154"/>
    </location>
</feature>
<feature type="transmembrane region" description="Helical" evidence="6">
    <location>
        <begin position="307"/>
        <end position="324"/>
    </location>
</feature>
<gene>
    <name evidence="7" type="ORF">ERS450000_01915</name>
</gene>
<protein>
    <submittedName>
        <fullName evidence="7">H+ Antiporter protein</fullName>
    </submittedName>
</protein>
<organism evidence="7 8">
    <name type="scientific">Nocardia farcinica</name>
    <dbReference type="NCBI Taxonomy" id="37329"/>
    <lineage>
        <taxon>Bacteria</taxon>
        <taxon>Bacillati</taxon>
        <taxon>Actinomycetota</taxon>
        <taxon>Actinomycetes</taxon>
        <taxon>Mycobacteriales</taxon>
        <taxon>Nocardiaceae</taxon>
        <taxon>Nocardia</taxon>
    </lineage>
</organism>
<feature type="transmembrane region" description="Helical" evidence="6">
    <location>
        <begin position="418"/>
        <end position="438"/>
    </location>
</feature>
<reference evidence="8" key="1">
    <citation type="submission" date="2015-03" db="EMBL/GenBank/DDBJ databases">
        <authorList>
            <consortium name="Pathogen Informatics"/>
        </authorList>
    </citation>
    <scope>NUCLEOTIDE SEQUENCE [LARGE SCALE GENOMIC DNA]</scope>
    <source>
        <strain evidence="8">NCTC11134</strain>
    </source>
</reference>
<feature type="transmembrane region" description="Helical" evidence="6">
    <location>
        <begin position="245"/>
        <end position="266"/>
    </location>
</feature>
<feature type="transmembrane region" description="Helical" evidence="6">
    <location>
        <begin position="91"/>
        <end position="113"/>
    </location>
</feature>
<keyword evidence="4 6" id="KW-1133">Transmembrane helix</keyword>
<dbReference type="InterPro" id="IPR011701">
    <property type="entry name" value="MFS"/>
</dbReference>
<accession>A0A0H5NKY0</accession>
<evidence type="ECO:0000313" key="7">
    <source>
        <dbReference type="EMBL" id="CRY76560.1"/>
    </source>
</evidence>
<dbReference type="InterPro" id="IPR036259">
    <property type="entry name" value="MFS_trans_sf"/>
</dbReference>
<dbReference type="SUPFAM" id="SSF103473">
    <property type="entry name" value="MFS general substrate transporter"/>
    <property type="match status" value="1"/>
</dbReference>
<dbReference type="AlphaFoldDB" id="A0A0H5NKY0"/>
<keyword evidence="2" id="KW-1003">Cell membrane</keyword>
<evidence type="ECO:0000256" key="6">
    <source>
        <dbReference type="SAM" id="Phobius"/>
    </source>
</evidence>
<evidence type="ECO:0000256" key="2">
    <source>
        <dbReference type="ARBA" id="ARBA00022475"/>
    </source>
</evidence>
<feature type="transmembrane region" description="Helical" evidence="6">
    <location>
        <begin position="58"/>
        <end position="79"/>
    </location>
</feature>
<feature type="transmembrane region" description="Helical" evidence="6">
    <location>
        <begin position="378"/>
        <end position="398"/>
    </location>
</feature>
<dbReference type="EMBL" id="LN868938">
    <property type="protein sequence ID" value="CRY76560.1"/>
    <property type="molecule type" value="Genomic_DNA"/>
</dbReference>
<feature type="transmembrane region" description="Helical" evidence="6">
    <location>
        <begin position="330"/>
        <end position="347"/>
    </location>
</feature>
<dbReference type="GO" id="GO:0022857">
    <property type="term" value="F:transmembrane transporter activity"/>
    <property type="evidence" value="ECO:0007669"/>
    <property type="project" value="InterPro"/>
</dbReference>